<dbReference type="SUPFAM" id="SSF56801">
    <property type="entry name" value="Acetyl-CoA synthetase-like"/>
    <property type="match status" value="1"/>
</dbReference>
<dbReference type="PANTHER" id="PTHR43767">
    <property type="entry name" value="LONG-CHAIN-FATTY-ACID--COA LIGASE"/>
    <property type="match status" value="1"/>
</dbReference>
<reference evidence="6" key="1">
    <citation type="submission" date="2016-01" db="EMBL/GenBank/DDBJ databases">
        <authorList>
            <person name="Mcilroy J.S."/>
            <person name="Karst M S."/>
            <person name="Albertsen M."/>
        </authorList>
    </citation>
    <scope>NUCLEOTIDE SEQUENCE</scope>
    <source>
        <strain evidence="6">Cfx-K</strain>
    </source>
</reference>
<dbReference type="PROSITE" id="PS00455">
    <property type="entry name" value="AMP_BINDING"/>
    <property type="match status" value="1"/>
</dbReference>
<feature type="transmembrane region" description="Helical" evidence="3">
    <location>
        <begin position="263"/>
        <end position="284"/>
    </location>
</feature>
<dbReference type="InterPro" id="IPR045851">
    <property type="entry name" value="AMP-bd_C_sf"/>
</dbReference>
<dbReference type="KEGG" id="pbf:CFX0092_A2050"/>
<comment type="similarity">
    <text evidence="1">Belongs to the ATP-dependent AMP-binding enzyme family.</text>
</comment>
<dbReference type="InterPro" id="IPR050237">
    <property type="entry name" value="ATP-dep_AMP-bd_enzyme"/>
</dbReference>
<dbReference type="Proteomes" id="UP000215027">
    <property type="component" value="Chromosome I"/>
</dbReference>
<evidence type="ECO:0000313" key="6">
    <source>
        <dbReference type="EMBL" id="CUS03928.2"/>
    </source>
</evidence>
<evidence type="ECO:0000256" key="2">
    <source>
        <dbReference type="ARBA" id="ARBA00022598"/>
    </source>
</evidence>
<dbReference type="OrthoDB" id="9781737at2"/>
<dbReference type="CDD" id="cd05936">
    <property type="entry name" value="FC-FACS_FadD_like"/>
    <property type="match status" value="1"/>
</dbReference>
<dbReference type="Pfam" id="PF00501">
    <property type="entry name" value="AMP-binding"/>
    <property type="match status" value="1"/>
</dbReference>
<dbReference type="Pfam" id="PF13193">
    <property type="entry name" value="AMP-binding_C"/>
    <property type="match status" value="1"/>
</dbReference>
<feature type="domain" description="AMP-dependent synthetase/ligase" evidence="4">
    <location>
        <begin position="33"/>
        <end position="426"/>
    </location>
</feature>
<gene>
    <name evidence="6" type="primary">lcfA</name>
    <name evidence="6" type="ORF">CFX0092_A2050</name>
</gene>
<dbReference type="InterPro" id="IPR042099">
    <property type="entry name" value="ANL_N_sf"/>
</dbReference>
<keyword evidence="3" id="KW-0472">Membrane</keyword>
<dbReference type="EC" id="6.2.1.3" evidence="6"/>
<keyword evidence="3" id="KW-0812">Transmembrane</keyword>
<dbReference type="FunFam" id="3.30.300.30:FF:000008">
    <property type="entry name" value="2,3-dihydroxybenzoate-AMP ligase"/>
    <property type="match status" value="1"/>
</dbReference>
<dbReference type="EMBL" id="LN890655">
    <property type="protein sequence ID" value="CUS03928.2"/>
    <property type="molecule type" value="Genomic_DNA"/>
</dbReference>
<keyword evidence="7" id="KW-1185">Reference proteome</keyword>
<evidence type="ECO:0000259" key="4">
    <source>
        <dbReference type="Pfam" id="PF00501"/>
    </source>
</evidence>
<dbReference type="InterPro" id="IPR020845">
    <property type="entry name" value="AMP-binding_CS"/>
</dbReference>
<evidence type="ECO:0000256" key="3">
    <source>
        <dbReference type="SAM" id="Phobius"/>
    </source>
</evidence>
<dbReference type="GO" id="GO:0004467">
    <property type="term" value="F:long-chain fatty acid-CoA ligase activity"/>
    <property type="evidence" value="ECO:0007669"/>
    <property type="project" value="UniProtKB-EC"/>
</dbReference>
<evidence type="ECO:0000259" key="5">
    <source>
        <dbReference type="Pfam" id="PF13193"/>
    </source>
</evidence>
<dbReference type="AlphaFoldDB" id="A0A160T4B5"/>
<name>A0A160T4B5_9CHLR</name>
<dbReference type="Gene3D" id="3.40.50.12780">
    <property type="entry name" value="N-terminal domain of ligase-like"/>
    <property type="match status" value="1"/>
</dbReference>
<proteinExistence type="inferred from homology"/>
<evidence type="ECO:0000256" key="1">
    <source>
        <dbReference type="ARBA" id="ARBA00006432"/>
    </source>
</evidence>
<keyword evidence="3" id="KW-1133">Transmembrane helix</keyword>
<organism evidence="6 7">
    <name type="scientific">Candidatus Promineifilum breve</name>
    <dbReference type="NCBI Taxonomy" id="1806508"/>
    <lineage>
        <taxon>Bacteria</taxon>
        <taxon>Bacillati</taxon>
        <taxon>Chloroflexota</taxon>
        <taxon>Ardenticatenia</taxon>
        <taxon>Candidatus Promineifilales</taxon>
        <taxon>Candidatus Promineifilaceae</taxon>
        <taxon>Candidatus Promineifilum</taxon>
    </lineage>
</organism>
<keyword evidence="2 6" id="KW-0436">Ligase</keyword>
<dbReference type="InterPro" id="IPR000873">
    <property type="entry name" value="AMP-dep_synth/lig_dom"/>
</dbReference>
<feature type="domain" description="AMP-binding enzyme C-terminal" evidence="5">
    <location>
        <begin position="476"/>
        <end position="552"/>
    </location>
</feature>
<evidence type="ECO:0000313" key="7">
    <source>
        <dbReference type="Proteomes" id="UP000215027"/>
    </source>
</evidence>
<protein>
    <submittedName>
        <fullName evidence="6">Long-chain-fatty-acid--CoA ligase</fullName>
        <ecNumber evidence="6">6.2.1.3</ecNumber>
    </submittedName>
</protein>
<accession>A0A160T4B5</accession>
<dbReference type="PANTHER" id="PTHR43767:SF12">
    <property type="entry name" value="AMP-DEPENDENT SYNTHETASE AND LIGASE"/>
    <property type="match status" value="1"/>
</dbReference>
<sequence>MSLQYSDKPWTKQYDKGVPATVEVPTHPIQHFLEEAARRVPNNVAMVFQGKAIKYAELNSAADAIAAGLVANGFKKGDRAVIYMPNLPQFVIIYYGILKAGGIVIATNPLYTERELQHQLKDCGAETVFVLSRYYPLLKKVQKSGETKVKRIIVTYIKEYLPGVKGLLYGLLKEKKEGDRVDVEQGDMLLQNFIALGARSPKANVKVSGDDIALLQYTGGTTGLSKGAIGLHRNLVANAVMVSKWITDWQYGQDTLLGAIPFFHSYGMVTAVIFTFAIGGRLLIVPNPRDLDYLLSTINKEKPAYFPGVPAMYVAINNNKDVAAGKYDVRSIRACISGSAPLLVDTKQKFEKLTGGKLVEGYGLTESHVATHANPIFGKNPPGSIGLPLPGVEARIVDPVEGDKELAVGEIGELIMRGPTIMQGYWNMPNETTNTLRDGWLYTGDIARMDEEGFFYIEDRKKDLIICGGYNVYPREVEEVLSRHPAVMEVSVAGITDARRGETVKAWVVKRPGNETVTEEEIITWSKGELAAYKYPRYIEFRDQLPKTTVGKVLKRELVREHKEKANGQKAAA</sequence>
<dbReference type="Gene3D" id="3.30.300.30">
    <property type="match status" value="1"/>
</dbReference>
<dbReference type="RefSeq" id="WP_095043345.1">
    <property type="nucleotide sequence ID" value="NZ_LN890655.1"/>
</dbReference>
<dbReference type="InterPro" id="IPR025110">
    <property type="entry name" value="AMP-bd_C"/>
</dbReference>